<dbReference type="NCBIfam" id="NF007900">
    <property type="entry name" value="PRK10606.1"/>
    <property type="match status" value="1"/>
</dbReference>
<evidence type="ECO:0000256" key="1">
    <source>
        <dbReference type="ARBA" id="ARBA00022559"/>
    </source>
</evidence>
<dbReference type="GO" id="GO:0140824">
    <property type="term" value="F:thioredoxin-dependent peroxiredoxin activity"/>
    <property type="evidence" value="ECO:0007669"/>
    <property type="project" value="UniProtKB-EC"/>
</dbReference>
<dbReference type="Gene3D" id="3.40.30.10">
    <property type="entry name" value="Glutaredoxin"/>
    <property type="match status" value="1"/>
</dbReference>
<dbReference type="Pfam" id="PF00255">
    <property type="entry name" value="GSHPx"/>
    <property type="match status" value="1"/>
</dbReference>
<sequence length="183" mass="20372">MSNEIYAIPLKTITGQETTLEPYQGKVALIVNVASKCGLTKQYDALEKVYQTYRDKGFVVLGFPSNEFAGQEPGSEEEIQEFCRTNFGVQFPLFSKIEVNGAGRHPLYQLLIREQPEAEGSLLSPFYARLVNKGRKPANPEDILWNFEKFLVARDGGVIARFSPDITPDDAVIIKAIEAALAK</sequence>
<proteinExistence type="inferred from homology"/>
<comment type="similarity">
    <text evidence="3">Belongs to the glutathione peroxidase family. BtuE subfamily.</text>
</comment>
<comment type="function">
    <text evidence="3">Non-specific peroxidase that can use thioredoxin or glutathione as a reducing agent.</text>
</comment>
<dbReference type="PRINTS" id="PR01011">
    <property type="entry name" value="GLUTPROXDASE"/>
</dbReference>
<dbReference type="CDD" id="cd00340">
    <property type="entry name" value="GSH_Peroxidase"/>
    <property type="match status" value="1"/>
</dbReference>
<dbReference type="GO" id="GO:0004602">
    <property type="term" value="F:glutathione peroxidase activity"/>
    <property type="evidence" value="ECO:0007669"/>
    <property type="project" value="UniProtKB-UniRule"/>
</dbReference>
<name>A0A2U1TM29_9GAMM</name>
<comment type="caution">
    <text evidence="5">The sequence shown here is derived from an EMBL/GenBank/DDBJ whole genome shotgun (WGS) entry which is preliminary data.</text>
</comment>
<evidence type="ECO:0000313" key="5">
    <source>
        <dbReference type="EMBL" id="PWC10478.1"/>
    </source>
</evidence>
<evidence type="ECO:0000256" key="4">
    <source>
        <dbReference type="PIRSR" id="PIRSR000303-1"/>
    </source>
</evidence>
<evidence type="ECO:0000256" key="2">
    <source>
        <dbReference type="ARBA" id="ARBA00023002"/>
    </source>
</evidence>
<dbReference type="PROSITE" id="PS51355">
    <property type="entry name" value="GLUTATHIONE_PEROXID_3"/>
    <property type="match status" value="1"/>
</dbReference>
<comment type="catalytic activity">
    <reaction evidence="3">
        <text>a hydroperoxide + [thioredoxin]-dithiol = an alcohol + [thioredoxin]-disulfide + H2O</text>
        <dbReference type="Rhea" id="RHEA:62620"/>
        <dbReference type="Rhea" id="RHEA-COMP:10698"/>
        <dbReference type="Rhea" id="RHEA-COMP:10700"/>
        <dbReference type="ChEBI" id="CHEBI:15377"/>
        <dbReference type="ChEBI" id="CHEBI:29950"/>
        <dbReference type="ChEBI" id="CHEBI:30879"/>
        <dbReference type="ChEBI" id="CHEBI:35924"/>
        <dbReference type="ChEBI" id="CHEBI:50058"/>
        <dbReference type="EC" id="1.11.1.24"/>
    </reaction>
</comment>
<gene>
    <name evidence="3" type="primary">btuE</name>
    <name evidence="5" type="ORF">DDT56_21940</name>
</gene>
<keyword evidence="6" id="KW-1185">Reference proteome</keyword>
<dbReference type="AlphaFoldDB" id="A0A2U1TM29"/>
<dbReference type="PIRSF" id="PIRSF000303">
    <property type="entry name" value="Glutathion_perox"/>
    <property type="match status" value="1"/>
</dbReference>
<dbReference type="HAMAP" id="MF_02061">
    <property type="entry name" value="Thiored_glutath_peroxid"/>
    <property type="match status" value="1"/>
</dbReference>
<dbReference type="EC" id="1.11.1.9" evidence="3"/>
<dbReference type="Proteomes" id="UP000296159">
    <property type="component" value="Unassembled WGS sequence"/>
</dbReference>
<dbReference type="RefSeq" id="WP_136168494.1">
    <property type="nucleotide sequence ID" value="NZ_KZ819099.1"/>
</dbReference>
<dbReference type="EMBL" id="QDKH01000037">
    <property type="protein sequence ID" value="PWC10478.1"/>
    <property type="molecule type" value="Genomic_DNA"/>
</dbReference>
<reference evidence="5 6" key="1">
    <citation type="submission" date="2018-04" db="EMBL/GenBank/DDBJ databases">
        <title>Brenneria corticis sp.nov.</title>
        <authorList>
            <person name="Li Y."/>
        </authorList>
    </citation>
    <scope>NUCLEOTIDE SEQUENCE [LARGE SCALE GENOMIC DNA]</scope>
    <source>
        <strain evidence="5 6">CFCC 11842</strain>
    </source>
</reference>
<dbReference type="PANTHER" id="PTHR11592:SF40">
    <property type="entry name" value="THIOREDOXIN_GLUTATHIONE PEROXIDASE BTUE"/>
    <property type="match status" value="1"/>
</dbReference>
<evidence type="ECO:0000313" key="6">
    <source>
        <dbReference type="Proteomes" id="UP000296159"/>
    </source>
</evidence>
<dbReference type="FunFam" id="3.40.30.10:FF:000010">
    <property type="entry name" value="Glutathione peroxidase"/>
    <property type="match status" value="1"/>
</dbReference>
<dbReference type="EC" id="1.11.1.24" evidence="3"/>
<dbReference type="SUPFAM" id="SSF52833">
    <property type="entry name" value="Thioredoxin-like"/>
    <property type="match status" value="1"/>
</dbReference>
<dbReference type="PANTHER" id="PTHR11592">
    <property type="entry name" value="GLUTATHIONE PEROXIDASE"/>
    <property type="match status" value="1"/>
</dbReference>
<dbReference type="InterPro" id="IPR033674">
    <property type="entry name" value="BtuE"/>
</dbReference>
<protein>
    <recommendedName>
        <fullName evidence="3">Thioredoxin/glutathione peroxidase BtuE</fullName>
        <ecNumber evidence="3">1.11.1.24</ecNumber>
        <ecNumber evidence="3">1.11.1.9</ecNumber>
    </recommendedName>
</protein>
<dbReference type="InterPro" id="IPR036249">
    <property type="entry name" value="Thioredoxin-like_sf"/>
</dbReference>
<dbReference type="InterPro" id="IPR000889">
    <property type="entry name" value="Glutathione_peroxidase"/>
</dbReference>
<comment type="catalytic activity">
    <reaction evidence="3">
        <text>2 glutathione + H2O2 = glutathione disulfide + 2 H2O</text>
        <dbReference type="Rhea" id="RHEA:16833"/>
        <dbReference type="ChEBI" id="CHEBI:15377"/>
        <dbReference type="ChEBI" id="CHEBI:16240"/>
        <dbReference type="ChEBI" id="CHEBI:57925"/>
        <dbReference type="ChEBI" id="CHEBI:58297"/>
        <dbReference type="EC" id="1.11.1.9"/>
    </reaction>
</comment>
<feature type="active site" evidence="3 4">
    <location>
        <position position="37"/>
    </location>
</feature>
<dbReference type="GO" id="GO:0034599">
    <property type="term" value="P:cellular response to oxidative stress"/>
    <property type="evidence" value="ECO:0007669"/>
    <property type="project" value="TreeGrafter"/>
</dbReference>
<organism evidence="5 6">
    <name type="scientific">Brenneria corticis</name>
    <dbReference type="NCBI Taxonomy" id="2173106"/>
    <lineage>
        <taxon>Bacteria</taxon>
        <taxon>Pseudomonadati</taxon>
        <taxon>Pseudomonadota</taxon>
        <taxon>Gammaproteobacteria</taxon>
        <taxon>Enterobacterales</taxon>
        <taxon>Pectobacteriaceae</taxon>
        <taxon>Brenneria</taxon>
    </lineage>
</organism>
<evidence type="ECO:0000256" key="3">
    <source>
        <dbReference type="HAMAP-Rule" id="MF_02061"/>
    </source>
</evidence>
<keyword evidence="2 3" id="KW-0560">Oxidoreductase</keyword>
<accession>A0A2U1TM29</accession>
<keyword evidence="1 3" id="KW-0575">Peroxidase</keyword>